<dbReference type="Pfam" id="PF01261">
    <property type="entry name" value="AP_endonuc_2"/>
    <property type="match status" value="1"/>
</dbReference>
<sequence length="94" mass="10454">MPIHARAFALLTKHQRQWSAKPLSAANIQAFQANLTKLASPRNRSCPMIVISSKLGHPEKVGLEKSRLAFLDEMQRCAQLGLTLLNFHPGSHLN</sequence>
<accession>A0A0S2TEA1</accession>
<dbReference type="InterPro" id="IPR001719">
    <property type="entry name" value="AP_endonuc_2"/>
</dbReference>
<feature type="domain" description="Xylose isomerase-like TIM barrel" evidence="1">
    <location>
        <begin position="6"/>
        <end position="93"/>
    </location>
</feature>
<dbReference type="KEGG" id="tee:Tel_10030"/>
<dbReference type="Proteomes" id="UP000055136">
    <property type="component" value="Chromosome"/>
</dbReference>
<dbReference type="EMBL" id="CP013099">
    <property type="protein sequence ID" value="ALP53458.1"/>
    <property type="molecule type" value="Genomic_DNA"/>
</dbReference>
<dbReference type="GO" id="GO:0003677">
    <property type="term" value="F:DNA binding"/>
    <property type="evidence" value="ECO:0007669"/>
    <property type="project" value="InterPro"/>
</dbReference>
<dbReference type="InterPro" id="IPR013022">
    <property type="entry name" value="Xyl_isomerase-like_TIM-brl"/>
</dbReference>
<evidence type="ECO:0000313" key="2">
    <source>
        <dbReference type="EMBL" id="ALP53458.1"/>
    </source>
</evidence>
<evidence type="ECO:0000313" key="3">
    <source>
        <dbReference type="Proteomes" id="UP000055136"/>
    </source>
</evidence>
<keyword evidence="3" id="KW-1185">Reference proteome</keyword>
<gene>
    <name evidence="2" type="ORF">Tel_10030</name>
</gene>
<dbReference type="GO" id="GO:0006284">
    <property type="term" value="P:base-excision repair"/>
    <property type="evidence" value="ECO:0007669"/>
    <property type="project" value="TreeGrafter"/>
</dbReference>
<dbReference type="GO" id="GO:0008270">
    <property type="term" value="F:zinc ion binding"/>
    <property type="evidence" value="ECO:0007669"/>
    <property type="project" value="InterPro"/>
</dbReference>
<dbReference type="Gene3D" id="3.20.20.150">
    <property type="entry name" value="Divalent-metal-dependent TIM barrel enzymes"/>
    <property type="match status" value="1"/>
</dbReference>
<name>A0A0S2TEA1_9GAMM</name>
<dbReference type="InterPro" id="IPR036237">
    <property type="entry name" value="Xyl_isomerase-like_sf"/>
</dbReference>
<dbReference type="GO" id="GO:0003906">
    <property type="term" value="F:DNA-(apurinic or apyrimidinic site) endonuclease activity"/>
    <property type="evidence" value="ECO:0007669"/>
    <property type="project" value="TreeGrafter"/>
</dbReference>
<reference evidence="2" key="1">
    <citation type="submission" date="2015-10" db="EMBL/GenBank/DDBJ databases">
        <title>Description of Candidatus Tenderia electrophaga gen. nov, sp. nov., an Uncultivated Electroautotroph from a Biocathode Enrichment.</title>
        <authorList>
            <person name="Eddie B.J."/>
            <person name="Malanoski A.P."/>
            <person name="Wang Z."/>
            <person name="Hall R.J."/>
            <person name="Oh S.D."/>
            <person name="Heiner C."/>
            <person name="Lin B."/>
            <person name="Strycharz-Glaven S.M."/>
        </authorList>
    </citation>
    <scope>NUCLEOTIDE SEQUENCE [LARGE SCALE GENOMIC DNA]</scope>
    <source>
        <strain evidence="2">NRL1</strain>
    </source>
</reference>
<protein>
    <recommendedName>
        <fullName evidence="1">Xylose isomerase-like TIM barrel domain-containing protein</fullName>
    </recommendedName>
</protein>
<dbReference type="SUPFAM" id="SSF51658">
    <property type="entry name" value="Xylose isomerase-like"/>
    <property type="match status" value="1"/>
</dbReference>
<dbReference type="PANTHER" id="PTHR21445">
    <property type="entry name" value="ENDONUCLEASE IV ENDODEOXYRIBONUCLEASE IV"/>
    <property type="match status" value="1"/>
</dbReference>
<evidence type="ECO:0000259" key="1">
    <source>
        <dbReference type="Pfam" id="PF01261"/>
    </source>
</evidence>
<dbReference type="AlphaFoldDB" id="A0A0S2TEA1"/>
<dbReference type="GO" id="GO:0008081">
    <property type="term" value="F:phosphoric diester hydrolase activity"/>
    <property type="evidence" value="ECO:0007669"/>
    <property type="project" value="TreeGrafter"/>
</dbReference>
<organism evidence="2 3">
    <name type="scientific">Candidatus Tenderia electrophaga</name>
    <dbReference type="NCBI Taxonomy" id="1748243"/>
    <lineage>
        <taxon>Bacteria</taxon>
        <taxon>Pseudomonadati</taxon>
        <taxon>Pseudomonadota</taxon>
        <taxon>Gammaproteobacteria</taxon>
        <taxon>Candidatus Tenderiales</taxon>
        <taxon>Candidatus Tenderiaceae</taxon>
        <taxon>Candidatus Tenderia</taxon>
    </lineage>
</organism>
<proteinExistence type="predicted"/>
<dbReference type="STRING" id="1748243.Tel_10030"/>
<dbReference type="PANTHER" id="PTHR21445:SF0">
    <property type="entry name" value="APURINIC-APYRIMIDINIC ENDONUCLEASE"/>
    <property type="match status" value="1"/>
</dbReference>